<dbReference type="Proteomes" id="UP000219522">
    <property type="component" value="Unassembled WGS sequence"/>
</dbReference>
<feature type="compositionally biased region" description="Basic residues" evidence="1">
    <location>
        <begin position="44"/>
        <end position="59"/>
    </location>
</feature>
<dbReference type="EMBL" id="OCSU01000002">
    <property type="protein sequence ID" value="SOE81017.1"/>
    <property type="molecule type" value="Genomic_DNA"/>
</dbReference>
<name>A0A7Z7I833_9BURK</name>
<feature type="region of interest" description="Disordered" evidence="1">
    <location>
        <begin position="23"/>
        <end position="65"/>
    </location>
</feature>
<proteinExistence type="predicted"/>
<sequence>MCPTLNHVKIACDRLAGVTKMARLRPLERRGPSVAEQRSNSQHRPGKNRRQRVGNRRSAFKGDEVNDKLIAAKAQAFVQEGVPL</sequence>
<protein>
    <submittedName>
        <fullName evidence="2">Uncharacterized protein</fullName>
    </submittedName>
</protein>
<accession>A0A7Z7I833</accession>
<keyword evidence="3" id="KW-1185">Reference proteome</keyword>
<evidence type="ECO:0000313" key="3">
    <source>
        <dbReference type="Proteomes" id="UP000219522"/>
    </source>
</evidence>
<gene>
    <name evidence="2" type="ORF">SAMN05446927_4271</name>
</gene>
<evidence type="ECO:0000313" key="2">
    <source>
        <dbReference type="EMBL" id="SOE81017.1"/>
    </source>
</evidence>
<evidence type="ECO:0000256" key="1">
    <source>
        <dbReference type="SAM" id="MobiDB-lite"/>
    </source>
</evidence>
<organism evidence="2 3">
    <name type="scientific">Caballeronia arationis</name>
    <dbReference type="NCBI Taxonomy" id="1777142"/>
    <lineage>
        <taxon>Bacteria</taxon>
        <taxon>Pseudomonadati</taxon>
        <taxon>Pseudomonadota</taxon>
        <taxon>Betaproteobacteria</taxon>
        <taxon>Burkholderiales</taxon>
        <taxon>Burkholderiaceae</taxon>
        <taxon>Caballeronia</taxon>
    </lineage>
</organism>
<dbReference type="AlphaFoldDB" id="A0A7Z7I833"/>
<comment type="caution">
    <text evidence="2">The sequence shown here is derived from an EMBL/GenBank/DDBJ whole genome shotgun (WGS) entry which is preliminary data.</text>
</comment>
<reference evidence="2 3" key="1">
    <citation type="submission" date="2017-09" db="EMBL/GenBank/DDBJ databases">
        <authorList>
            <person name="Varghese N."/>
            <person name="Submissions S."/>
        </authorList>
    </citation>
    <scope>NUCLEOTIDE SEQUENCE [LARGE SCALE GENOMIC DNA]</scope>
    <source>
        <strain evidence="2 3">OK806</strain>
    </source>
</reference>